<dbReference type="PROSITE" id="PS51163">
    <property type="entry name" value="YRDC"/>
    <property type="match status" value="1"/>
</dbReference>
<dbReference type="InterPro" id="IPR006070">
    <property type="entry name" value="Sua5-like_dom"/>
</dbReference>
<dbReference type="OrthoDB" id="9814580at2"/>
<protein>
    <submittedName>
        <fullName evidence="2">Threonylcarbamoyl-AMP synthase</fullName>
    </submittedName>
</protein>
<dbReference type="PANTHER" id="PTHR42828">
    <property type="entry name" value="DHBP SYNTHASE RIBB-LIKE ALPHA/BETA DOMAIN-CONTAINING PROTEIN"/>
    <property type="match status" value="1"/>
</dbReference>
<dbReference type="Proteomes" id="UP000256708">
    <property type="component" value="Unassembled WGS sequence"/>
</dbReference>
<comment type="caution">
    <text evidence="2">The sequence shown here is derived from an EMBL/GenBank/DDBJ whole genome shotgun (WGS) entry which is preliminary data.</text>
</comment>
<keyword evidence="3" id="KW-1185">Reference proteome</keyword>
<dbReference type="GO" id="GO:0003725">
    <property type="term" value="F:double-stranded RNA binding"/>
    <property type="evidence" value="ECO:0007669"/>
    <property type="project" value="InterPro"/>
</dbReference>
<dbReference type="EMBL" id="QRGR01000001">
    <property type="protein sequence ID" value="RDV17153.1"/>
    <property type="molecule type" value="Genomic_DNA"/>
</dbReference>
<dbReference type="InterPro" id="IPR052532">
    <property type="entry name" value="SUA5_domain"/>
</dbReference>
<dbReference type="RefSeq" id="WP_115563673.1">
    <property type="nucleotide sequence ID" value="NZ_QRGR01000001.1"/>
</dbReference>
<evidence type="ECO:0000313" key="2">
    <source>
        <dbReference type="EMBL" id="RDV17153.1"/>
    </source>
</evidence>
<feature type="domain" description="YrdC-like" evidence="1">
    <location>
        <begin position="16"/>
        <end position="201"/>
    </location>
</feature>
<dbReference type="AlphaFoldDB" id="A0A3D8LI82"/>
<dbReference type="SUPFAM" id="SSF55821">
    <property type="entry name" value="YrdC/RibB"/>
    <property type="match status" value="1"/>
</dbReference>
<dbReference type="NCBIfam" id="TIGR00057">
    <property type="entry name" value="L-threonylcarbamoyladenylate synthase"/>
    <property type="match status" value="1"/>
</dbReference>
<proteinExistence type="predicted"/>
<reference evidence="3" key="1">
    <citation type="submission" date="2018-08" db="EMBL/GenBank/DDBJ databases">
        <authorList>
            <person name="Liu Z.-W."/>
            <person name="Du Z.-J."/>
        </authorList>
    </citation>
    <scope>NUCLEOTIDE SEQUENCE [LARGE SCALE GENOMIC DNA]</scope>
    <source>
        <strain evidence="3">H4X</strain>
    </source>
</reference>
<gene>
    <name evidence="2" type="ORF">DXT99_01170</name>
</gene>
<organism evidence="2 3">
    <name type="scientific">Pontibacter diazotrophicus</name>
    <dbReference type="NCBI Taxonomy" id="1400979"/>
    <lineage>
        <taxon>Bacteria</taxon>
        <taxon>Pseudomonadati</taxon>
        <taxon>Bacteroidota</taxon>
        <taxon>Cytophagia</taxon>
        <taxon>Cytophagales</taxon>
        <taxon>Hymenobacteraceae</taxon>
        <taxon>Pontibacter</taxon>
    </lineage>
</organism>
<evidence type="ECO:0000313" key="3">
    <source>
        <dbReference type="Proteomes" id="UP000256708"/>
    </source>
</evidence>
<dbReference type="PANTHER" id="PTHR42828:SF3">
    <property type="entry name" value="THREONYLCARBAMOYL-AMP SYNTHASE"/>
    <property type="match status" value="1"/>
</dbReference>
<dbReference type="Pfam" id="PF01300">
    <property type="entry name" value="Sua5_yciO_yrdC"/>
    <property type="match status" value="1"/>
</dbReference>
<dbReference type="Gene3D" id="3.90.870.10">
    <property type="entry name" value="DHBP synthase"/>
    <property type="match status" value="1"/>
</dbReference>
<accession>A0A3D8LI82</accession>
<name>A0A3D8LI82_9BACT</name>
<sequence>MSNASFLQIHPETPQQRKVLEAVEILRNGGVIIYPTDTIYGLGCDIHNARAVERVCLIKGIKPDKANLSFICSDLTHISDYAKIDTPTYKVMKKALPGPFTFVLDASSRVPKYAGTKKTVGIRVPDNKIALQLVRELGNPVLSTSIRDDDEVLEYSTDPELIYEKYKNLVDAVIDGGPGKNMASTVVDVTNNFEVLREGAGDIEQFL</sequence>
<evidence type="ECO:0000259" key="1">
    <source>
        <dbReference type="PROSITE" id="PS51163"/>
    </source>
</evidence>
<dbReference type="InterPro" id="IPR017945">
    <property type="entry name" value="DHBP_synth_RibB-like_a/b_dom"/>
</dbReference>